<sequence length="259" mass="29153">MRRFIRQSLFSFKSLFGYLSPKAYLLMKVLDPMLQMIYFSLLMKFVYRTNDMTPWLIGNAFILCSRNAVFGIGTSLIGERYSGTLKLIIGSPANKFKVFMSRGVFYIIDSFITVFIGLLTGYLLFDLYIPADRMLIFIISIFVCMFSAIALGLCISVLGLLTRDIHLFLNTASMILFALTGAIFPLERLPLFLSKISYMLPITRSIESARLIASGGDYGRIFSLMGGEMLLGVIFVVLGYTTLNIVEKIAIKKATLDIY</sequence>
<dbReference type="PRINTS" id="PR00164">
    <property type="entry name" value="ABC2TRNSPORT"/>
</dbReference>
<dbReference type="InterPro" id="IPR013525">
    <property type="entry name" value="ABC2_TM"/>
</dbReference>
<evidence type="ECO:0000256" key="5">
    <source>
        <dbReference type="RuleBase" id="RU361157"/>
    </source>
</evidence>
<feature type="transmembrane region" description="Helical" evidence="5">
    <location>
        <begin position="167"/>
        <end position="186"/>
    </location>
</feature>
<dbReference type="Proteomes" id="UP001056429">
    <property type="component" value="Unassembled WGS sequence"/>
</dbReference>
<dbReference type="InterPro" id="IPR051784">
    <property type="entry name" value="Nod_factor_ABC_transporter"/>
</dbReference>
<organism evidence="7 8">
    <name type="scientific">Oceanirhabdus seepicola</name>
    <dbReference type="NCBI Taxonomy" id="2828781"/>
    <lineage>
        <taxon>Bacteria</taxon>
        <taxon>Bacillati</taxon>
        <taxon>Bacillota</taxon>
        <taxon>Clostridia</taxon>
        <taxon>Eubacteriales</taxon>
        <taxon>Clostridiaceae</taxon>
        <taxon>Oceanirhabdus</taxon>
    </lineage>
</organism>
<reference evidence="7" key="2">
    <citation type="submission" date="2021-04" db="EMBL/GenBank/DDBJ databases">
        <authorList>
            <person name="Dong X."/>
        </authorList>
    </citation>
    <scope>NUCLEOTIDE SEQUENCE</scope>
    <source>
        <strain evidence="7">ZWT</strain>
    </source>
</reference>
<keyword evidence="5" id="KW-1003">Cell membrane</keyword>
<comment type="subcellular location">
    <subcellularLocation>
        <location evidence="5">Cell membrane</location>
        <topology evidence="5">Multi-pass membrane protein</topology>
    </subcellularLocation>
    <subcellularLocation>
        <location evidence="1">Membrane</location>
        <topology evidence="1">Multi-pass membrane protein</topology>
    </subcellularLocation>
</comment>
<comment type="caution">
    <text evidence="7">The sequence shown here is derived from an EMBL/GenBank/DDBJ whole genome shotgun (WGS) entry which is preliminary data.</text>
</comment>
<dbReference type="GO" id="GO:0140359">
    <property type="term" value="F:ABC-type transporter activity"/>
    <property type="evidence" value="ECO:0007669"/>
    <property type="project" value="InterPro"/>
</dbReference>
<name>A0A9J6P501_9CLOT</name>
<feature type="transmembrane region" description="Helical" evidence="5">
    <location>
        <begin position="135"/>
        <end position="160"/>
    </location>
</feature>
<dbReference type="PANTHER" id="PTHR43229:SF6">
    <property type="entry name" value="ABC-TYPE MULTIDRUG TRANSPORT SYSTEM, PERMEASE COMPONENT"/>
    <property type="match status" value="1"/>
</dbReference>
<evidence type="ECO:0000256" key="3">
    <source>
        <dbReference type="ARBA" id="ARBA00022989"/>
    </source>
</evidence>
<feature type="domain" description="ABC transmembrane type-2" evidence="6">
    <location>
        <begin position="23"/>
        <end position="246"/>
    </location>
</feature>
<reference evidence="7" key="1">
    <citation type="journal article" date="2021" name="mSystems">
        <title>Bacteria and Archaea Synergistically Convert Glycine Betaine to Biogenic Methane in the Formosa Cold Seep of the South China Sea.</title>
        <authorList>
            <person name="Li L."/>
            <person name="Zhang W."/>
            <person name="Zhang S."/>
            <person name="Song L."/>
            <person name="Sun Q."/>
            <person name="Zhang H."/>
            <person name="Xiang H."/>
            <person name="Dong X."/>
        </authorList>
    </citation>
    <scope>NUCLEOTIDE SEQUENCE</scope>
    <source>
        <strain evidence="7">ZWT</strain>
    </source>
</reference>
<dbReference type="GO" id="GO:0043190">
    <property type="term" value="C:ATP-binding cassette (ABC) transporter complex"/>
    <property type="evidence" value="ECO:0007669"/>
    <property type="project" value="InterPro"/>
</dbReference>
<dbReference type="Pfam" id="PF01061">
    <property type="entry name" value="ABC2_membrane"/>
    <property type="match status" value="1"/>
</dbReference>
<keyword evidence="5" id="KW-0813">Transport</keyword>
<gene>
    <name evidence="7" type="ORF">KDK92_15920</name>
</gene>
<protein>
    <recommendedName>
        <fullName evidence="5">Transport permease protein</fullName>
    </recommendedName>
</protein>
<evidence type="ECO:0000313" key="7">
    <source>
        <dbReference type="EMBL" id="MCM1991222.1"/>
    </source>
</evidence>
<proteinExistence type="inferred from homology"/>
<dbReference type="PROSITE" id="PS51012">
    <property type="entry name" value="ABC_TM2"/>
    <property type="match status" value="1"/>
</dbReference>
<evidence type="ECO:0000256" key="4">
    <source>
        <dbReference type="ARBA" id="ARBA00023136"/>
    </source>
</evidence>
<keyword evidence="2 5" id="KW-0812">Transmembrane</keyword>
<evidence type="ECO:0000256" key="1">
    <source>
        <dbReference type="ARBA" id="ARBA00004141"/>
    </source>
</evidence>
<comment type="similarity">
    <text evidence="5">Belongs to the ABC-2 integral membrane protein family.</text>
</comment>
<feature type="transmembrane region" description="Helical" evidence="5">
    <location>
        <begin position="104"/>
        <end position="129"/>
    </location>
</feature>
<dbReference type="InterPro" id="IPR047817">
    <property type="entry name" value="ABC2_TM_bact-type"/>
</dbReference>
<evidence type="ECO:0000259" key="6">
    <source>
        <dbReference type="PROSITE" id="PS51012"/>
    </source>
</evidence>
<dbReference type="InterPro" id="IPR000412">
    <property type="entry name" value="ABC_2_transport"/>
</dbReference>
<dbReference type="EMBL" id="JAGSOJ010000003">
    <property type="protein sequence ID" value="MCM1991222.1"/>
    <property type="molecule type" value="Genomic_DNA"/>
</dbReference>
<dbReference type="PIRSF" id="PIRSF006648">
    <property type="entry name" value="DrrB"/>
    <property type="match status" value="1"/>
</dbReference>
<evidence type="ECO:0000256" key="2">
    <source>
        <dbReference type="ARBA" id="ARBA00022692"/>
    </source>
</evidence>
<keyword evidence="3 5" id="KW-1133">Transmembrane helix</keyword>
<accession>A0A9J6P501</accession>
<comment type="caution">
    <text evidence="5">Lacks conserved residue(s) required for the propagation of feature annotation.</text>
</comment>
<keyword evidence="8" id="KW-1185">Reference proteome</keyword>
<feature type="transmembrane region" description="Helical" evidence="5">
    <location>
        <begin position="221"/>
        <end position="243"/>
    </location>
</feature>
<dbReference type="AlphaFoldDB" id="A0A9J6P501"/>
<dbReference type="PANTHER" id="PTHR43229">
    <property type="entry name" value="NODULATION PROTEIN J"/>
    <property type="match status" value="1"/>
</dbReference>
<keyword evidence="4 5" id="KW-0472">Membrane</keyword>
<dbReference type="RefSeq" id="WP_250860328.1">
    <property type="nucleotide sequence ID" value="NZ_JAGSOJ010000003.1"/>
</dbReference>
<evidence type="ECO:0000313" key="8">
    <source>
        <dbReference type="Proteomes" id="UP001056429"/>
    </source>
</evidence>